<keyword evidence="6 9" id="KW-1133">Transmembrane helix</keyword>
<dbReference type="RefSeq" id="WP_172619077.1">
    <property type="nucleotide sequence ID" value="NZ_AP019840.1"/>
</dbReference>
<proteinExistence type="predicted"/>
<evidence type="ECO:0000256" key="5">
    <source>
        <dbReference type="ARBA" id="ARBA00022692"/>
    </source>
</evidence>
<dbReference type="STRING" id="1122173.GCA_000482505_00134"/>
<dbReference type="PANTHER" id="PTHR33989">
    <property type="match status" value="1"/>
</dbReference>
<dbReference type="GO" id="GO:0005886">
    <property type="term" value="C:plasma membrane"/>
    <property type="evidence" value="ECO:0007669"/>
    <property type="project" value="UniProtKB-SubCell"/>
</dbReference>
<dbReference type="InterPro" id="IPR004501">
    <property type="entry name" value="PTS_EIIC_3"/>
</dbReference>
<dbReference type="InterPro" id="IPR003352">
    <property type="entry name" value="PTS_EIIC"/>
</dbReference>
<keyword evidence="3 8" id="KW-1003">Cell membrane</keyword>
<dbReference type="NCBIfam" id="TIGR00359">
    <property type="entry name" value="cello_pts_IIC"/>
    <property type="match status" value="1"/>
</dbReference>
<evidence type="ECO:0000256" key="7">
    <source>
        <dbReference type="ARBA" id="ARBA00023136"/>
    </source>
</evidence>
<evidence type="ECO:0000256" key="4">
    <source>
        <dbReference type="ARBA" id="ARBA00022597"/>
    </source>
</evidence>
<reference evidence="11 12" key="1">
    <citation type="submission" date="2019-07" db="EMBL/GenBank/DDBJ databases">
        <title>Complete Genome Sequence of Leptotrichia trevisanii Strain JMUB3935.</title>
        <authorList>
            <person name="Watanabe S."/>
            <person name="Cui L."/>
        </authorList>
    </citation>
    <scope>NUCLEOTIDE SEQUENCE [LARGE SCALE GENOMIC DNA]</scope>
    <source>
        <strain evidence="11 12">JMUB3935</strain>
    </source>
</reference>
<feature type="domain" description="PTS EIIC type-3" evidence="10">
    <location>
        <begin position="12"/>
        <end position="423"/>
    </location>
</feature>
<dbReference type="PROSITE" id="PS51105">
    <property type="entry name" value="PTS_EIIC_TYPE_3"/>
    <property type="match status" value="1"/>
</dbReference>
<name>A0A510KNH8_9FUSO</name>
<dbReference type="GO" id="GO:0008982">
    <property type="term" value="F:protein-N(PI)-phosphohistidine-sugar phosphotransferase activity"/>
    <property type="evidence" value="ECO:0007669"/>
    <property type="project" value="UniProtKB-UniRule"/>
</dbReference>
<feature type="transmembrane region" description="Helical" evidence="9">
    <location>
        <begin position="255"/>
        <end position="272"/>
    </location>
</feature>
<comment type="function">
    <text evidence="8">The phosphoenolpyruvate-dependent sugar phosphotransferase system (PTS), a major carbohydrate active -transport system, catalyzes the phosphorylation of incoming sugar substrates concomitant with their translocation across the cell membrane.</text>
</comment>
<dbReference type="GO" id="GO:0009401">
    <property type="term" value="P:phosphoenolpyruvate-dependent sugar phosphotransferase system"/>
    <property type="evidence" value="ECO:0007669"/>
    <property type="project" value="InterPro"/>
</dbReference>
<feature type="transmembrane region" description="Helical" evidence="9">
    <location>
        <begin position="109"/>
        <end position="129"/>
    </location>
</feature>
<evidence type="ECO:0000256" key="6">
    <source>
        <dbReference type="ARBA" id="ARBA00022989"/>
    </source>
</evidence>
<keyword evidence="7 8" id="KW-0472">Membrane</keyword>
<evidence type="ECO:0000256" key="2">
    <source>
        <dbReference type="ARBA" id="ARBA00022448"/>
    </source>
</evidence>
<dbReference type="AlphaFoldDB" id="A0A510KNH8"/>
<dbReference type="Pfam" id="PF02378">
    <property type="entry name" value="PTS_EIIC"/>
    <property type="match status" value="1"/>
</dbReference>
<evidence type="ECO:0000313" key="11">
    <source>
        <dbReference type="EMBL" id="BBM52181.1"/>
    </source>
</evidence>
<sequence length="442" mass="47785">MANIMDKFTQFLEEKLMPVAGKVANQRHLAAIKDGMVITLPFIIVGSVFLILGNLPIPALSNFYANNATGKIIARWLSYPVDVTFNLLGFIACIGISYKLASYYKLDEVSGVILSLLSFFLVTPFTFMIEKSGESINGIIPLTRLGSQGLFVAIIMSIFTIEIFNFIVKKNIVIKMPDSVPPSVAKSFAALIPGCVIILLSLVIRIGFEVSPFDNIHEVAKVLLTGPITAVGASFPGMVILSLMNNLLWSCGIHGSNLITGGIASPALLALADQNRAAFVAGQPIPNVVTGPFFDVFHNTGGSGATFSLAIMLLFLSKSQQLKEIGKLAIAPAFFNINEPILFGLPIVMNPILIIPFILAPLISSSVTYWAMYFGLVAKTAGIVIPWTTPPFLAGFLATGGHVSGLLMQVVNFFITAAIYYPFFKLWDKRKLDEENGLVNVD</sequence>
<dbReference type="GO" id="GO:1901264">
    <property type="term" value="P:carbohydrate derivative transport"/>
    <property type="evidence" value="ECO:0007669"/>
    <property type="project" value="TreeGrafter"/>
</dbReference>
<feature type="transmembrane region" description="Helical" evidence="9">
    <location>
        <begin position="77"/>
        <end position="97"/>
    </location>
</feature>
<feature type="transmembrane region" description="Helical" evidence="9">
    <location>
        <begin position="228"/>
        <end position="248"/>
    </location>
</feature>
<dbReference type="NCBIfam" id="TIGR00410">
    <property type="entry name" value="lacE"/>
    <property type="match status" value="1"/>
</dbReference>
<dbReference type="InterPro" id="IPR051088">
    <property type="entry name" value="PTS_Sugar-EIIC/EIIB"/>
</dbReference>
<dbReference type="InterPro" id="IPR004796">
    <property type="entry name" value="PTS_IIC_cello"/>
</dbReference>
<organism evidence="11 12">
    <name type="scientific">Leptotrichia trevisanii</name>
    <dbReference type="NCBI Taxonomy" id="109328"/>
    <lineage>
        <taxon>Bacteria</taxon>
        <taxon>Fusobacteriati</taxon>
        <taxon>Fusobacteriota</taxon>
        <taxon>Fusobacteriia</taxon>
        <taxon>Fusobacteriales</taxon>
        <taxon>Leptotrichiaceae</taxon>
        <taxon>Leptotrichia</taxon>
    </lineage>
</organism>
<dbReference type="EMBL" id="AP019840">
    <property type="protein sequence ID" value="BBM52181.1"/>
    <property type="molecule type" value="Genomic_DNA"/>
</dbReference>
<dbReference type="PANTHER" id="PTHR33989:SF11">
    <property type="entry name" value="LICHENAN PERMEASE IIC COMPONENT"/>
    <property type="match status" value="1"/>
</dbReference>
<feature type="transmembrane region" description="Helical" evidence="9">
    <location>
        <begin position="36"/>
        <end position="57"/>
    </location>
</feature>
<gene>
    <name evidence="11" type="ORF">JMUB3935_1159</name>
</gene>
<keyword evidence="2 8" id="KW-0813">Transport</keyword>
<dbReference type="Proteomes" id="UP000321378">
    <property type="component" value="Chromosome"/>
</dbReference>
<keyword evidence="5 9" id="KW-0812">Transmembrane</keyword>
<evidence type="ECO:0000256" key="8">
    <source>
        <dbReference type="PIRNR" id="PIRNR006351"/>
    </source>
</evidence>
<dbReference type="PIRSF" id="PIRSF006351">
    <property type="entry name" value="PTS_EIIC-Cellobiose"/>
    <property type="match status" value="1"/>
</dbReference>
<feature type="transmembrane region" description="Helical" evidence="9">
    <location>
        <begin position="381"/>
        <end position="400"/>
    </location>
</feature>
<protein>
    <recommendedName>
        <fullName evidence="8">Permease IIC component</fullName>
    </recommendedName>
</protein>
<feature type="transmembrane region" description="Helical" evidence="9">
    <location>
        <begin position="149"/>
        <end position="168"/>
    </location>
</feature>
<keyword evidence="4 8" id="KW-0762">Sugar transport</keyword>
<evidence type="ECO:0000256" key="3">
    <source>
        <dbReference type="ARBA" id="ARBA00022475"/>
    </source>
</evidence>
<accession>A0A510KNH8</accession>
<feature type="transmembrane region" description="Helical" evidence="9">
    <location>
        <begin position="188"/>
        <end position="208"/>
    </location>
</feature>
<evidence type="ECO:0000313" key="12">
    <source>
        <dbReference type="Proteomes" id="UP000321378"/>
    </source>
</evidence>
<feature type="transmembrane region" description="Helical" evidence="9">
    <location>
        <begin position="406"/>
        <end position="424"/>
    </location>
</feature>
<comment type="subcellular location">
    <subcellularLocation>
        <location evidence="1">Cell membrane</location>
        <topology evidence="1">Multi-pass membrane protein</topology>
    </subcellularLocation>
</comment>
<evidence type="ECO:0000256" key="9">
    <source>
        <dbReference type="SAM" id="Phobius"/>
    </source>
</evidence>
<evidence type="ECO:0000259" key="10">
    <source>
        <dbReference type="PROSITE" id="PS51105"/>
    </source>
</evidence>
<evidence type="ECO:0000256" key="1">
    <source>
        <dbReference type="ARBA" id="ARBA00004651"/>
    </source>
</evidence>